<feature type="signal peptide" evidence="2">
    <location>
        <begin position="1"/>
        <end position="24"/>
    </location>
</feature>
<organism evidence="5 6">
    <name type="scientific">Globodera rostochiensis</name>
    <name type="common">Golden nematode worm</name>
    <name type="synonym">Heterodera rostochiensis</name>
    <dbReference type="NCBI Taxonomy" id="31243"/>
    <lineage>
        <taxon>Eukaryota</taxon>
        <taxon>Metazoa</taxon>
        <taxon>Ecdysozoa</taxon>
        <taxon>Nematoda</taxon>
        <taxon>Chromadorea</taxon>
        <taxon>Rhabditida</taxon>
        <taxon>Tylenchina</taxon>
        <taxon>Tylenchomorpha</taxon>
        <taxon>Tylenchoidea</taxon>
        <taxon>Heteroderidae</taxon>
        <taxon>Heteroderinae</taxon>
        <taxon>Globodera</taxon>
    </lineage>
</organism>
<evidence type="ECO:0000256" key="2">
    <source>
        <dbReference type="SAM" id="SignalP"/>
    </source>
</evidence>
<evidence type="ECO:0000259" key="4">
    <source>
        <dbReference type="PROSITE" id="PS50188"/>
    </source>
</evidence>
<feature type="region of interest" description="Disordered" evidence="1">
    <location>
        <begin position="28"/>
        <end position="55"/>
    </location>
</feature>
<feature type="compositionally biased region" description="Polar residues" evidence="1">
    <location>
        <begin position="41"/>
        <end position="54"/>
    </location>
</feature>
<dbReference type="SUPFAM" id="SSF49899">
    <property type="entry name" value="Concanavalin A-like lectins/glucanases"/>
    <property type="match status" value="1"/>
</dbReference>
<dbReference type="PANTHER" id="PTHR45774">
    <property type="entry name" value="BTB/POZ DOMAIN-CONTAINING"/>
    <property type="match status" value="1"/>
</dbReference>
<dbReference type="WBParaSite" id="Gr19_v10_g9707.t1">
    <property type="protein sequence ID" value="Gr19_v10_g9707.t1"/>
    <property type="gene ID" value="Gr19_v10_g9707"/>
</dbReference>
<evidence type="ECO:0000256" key="1">
    <source>
        <dbReference type="SAM" id="MobiDB-lite"/>
    </source>
</evidence>
<dbReference type="Pfam" id="PF07707">
    <property type="entry name" value="BACK"/>
    <property type="match status" value="1"/>
</dbReference>
<dbReference type="Pfam" id="PF00651">
    <property type="entry name" value="BTB"/>
    <property type="match status" value="1"/>
</dbReference>
<dbReference type="GO" id="GO:0005829">
    <property type="term" value="C:cytosol"/>
    <property type="evidence" value="ECO:0007669"/>
    <property type="project" value="TreeGrafter"/>
</dbReference>
<keyword evidence="5" id="KW-1185">Reference proteome</keyword>
<dbReference type="SMART" id="SM00875">
    <property type="entry name" value="BACK"/>
    <property type="match status" value="1"/>
</dbReference>
<dbReference type="SMART" id="SM00449">
    <property type="entry name" value="SPRY"/>
    <property type="match status" value="1"/>
</dbReference>
<dbReference type="GO" id="GO:0022008">
    <property type="term" value="P:neurogenesis"/>
    <property type="evidence" value="ECO:0007669"/>
    <property type="project" value="TreeGrafter"/>
</dbReference>
<protein>
    <submittedName>
        <fullName evidence="6">B30.2/SPRY domain-containing protein</fullName>
    </submittedName>
</protein>
<dbReference type="InterPro" id="IPR000210">
    <property type="entry name" value="BTB/POZ_dom"/>
</dbReference>
<dbReference type="InterPro" id="IPR011705">
    <property type="entry name" value="BACK"/>
</dbReference>
<evidence type="ECO:0000313" key="5">
    <source>
        <dbReference type="Proteomes" id="UP000887572"/>
    </source>
</evidence>
<dbReference type="Pfam" id="PF00622">
    <property type="entry name" value="SPRY"/>
    <property type="match status" value="1"/>
</dbReference>
<sequence length="508" mass="56347">MPTFLFLAAICLLVAASFLLETDASPKNKKLEKGSSSSGKAQSTPVPKANSSAGRTGDSADVYFLVGDEKELLPAHKAIMEKASDVFVAMFRFDEANAKAAAAAGTGPSEEIKPVEVPDEEVGVFKAMLAFIYAKDLSGLNEENAISVLYAADKYNLPELVKACLNFIWKLNVFFAFEQARFFREKDFARRCLDYIDENAQTLILLEEFLQIDQQLLCDILGRDELMINEEIAIWNAALRWADEKCHQNGEEPSAANRRAMLGPALFKIRFPLIPKEDFSENIVPSGVLTDAEKLSILLHNLHPGRALPEQYQLQFPTNVRATKSGLTLQNRWDSAACHDQLALIGPNGLIVQHTGEYSGHRSVLAERPIPKENLGIFYYETKILVKNDIFSIGLAAKQMSLEKFVGLDEGSYAYASYGTFWGHEAEGCSHFNEPPFNWGKPKIRVGDVIGCGVNLASRQIIYTKNGRRLETTGLLVDSAAELFPCVSLFHPGDKIEANFGPKFEFKF</sequence>
<reference evidence="6" key="1">
    <citation type="submission" date="2022-11" db="UniProtKB">
        <authorList>
            <consortium name="WormBaseParasite"/>
        </authorList>
    </citation>
    <scope>IDENTIFICATION</scope>
</reference>
<proteinExistence type="predicted"/>
<feature type="chain" id="PRO_5038024200" evidence="2">
    <location>
        <begin position="25"/>
        <end position="508"/>
    </location>
</feature>
<feature type="domain" description="B30.2/SPRY" evidence="4">
    <location>
        <begin position="311"/>
        <end position="505"/>
    </location>
</feature>
<dbReference type="InterPro" id="IPR001870">
    <property type="entry name" value="B30.2/SPRY"/>
</dbReference>
<name>A0A914IGK2_GLORO</name>
<dbReference type="InterPro" id="IPR013320">
    <property type="entry name" value="ConA-like_dom_sf"/>
</dbReference>
<dbReference type="InterPro" id="IPR011333">
    <property type="entry name" value="SKP1/BTB/POZ_sf"/>
</dbReference>
<dbReference type="PROSITE" id="PS50097">
    <property type="entry name" value="BTB"/>
    <property type="match status" value="1"/>
</dbReference>
<dbReference type="InterPro" id="IPR043136">
    <property type="entry name" value="B30.2/SPRY_sf"/>
</dbReference>
<dbReference type="AlphaFoldDB" id="A0A914IGK2"/>
<evidence type="ECO:0000313" key="6">
    <source>
        <dbReference type="WBParaSite" id="Gr19_v10_g9707.t1"/>
    </source>
</evidence>
<dbReference type="Gene3D" id="3.30.710.10">
    <property type="entry name" value="Potassium Channel Kv1.1, Chain A"/>
    <property type="match status" value="1"/>
</dbReference>
<keyword evidence="2" id="KW-0732">Signal</keyword>
<feature type="domain" description="BTB" evidence="3">
    <location>
        <begin position="60"/>
        <end position="138"/>
    </location>
</feature>
<dbReference type="CDD" id="cd12885">
    <property type="entry name" value="SPRY_RanBP_like"/>
    <property type="match status" value="1"/>
</dbReference>
<dbReference type="GO" id="GO:0000932">
    <property type="term" value="C:P-body"/>
    <property type="evidence" value="ECO:0007669"/>
    <property type="project" value="TreeGrafter"/>
</dbReference>
<dbReference type="InterPro" id="IPR003877">
    <property type="entry name" value="SPRY_dom"/>
</dbReference>
<dbReference type="Gene3D" id="2.60.120.920">
    <property type="match status" value="1"/>
</dbReference>
<dbReference type="InterPro" id="IPR044736">
    <property type="entry name" value="Gid1/RanBPM/SPLA_SPRY"/>
</dbReference>
<dbReference type="SUPFAM" id="SSF54695">
    <property type="entry name" value="POZ domain"/>
    <property type="match status" value="1"/>
</dbReference>
<dbReference type="PANTHER" id="PTHR45774:SF3">
    <property type="entry name" value="BTB (POZ) DOMAIN-CONTAINING 2B-RELATED"/>
    <property type="match status" value="1"/>
</dbReference>
<dbReference type="Gene3D" id="1.25.40.420">
    <property type="match status" value="1"/>
</dbReference>
<accession>A0A914IGK2</accession>
<dbReference type="SMART" id="SM00225">
    <property type="entry name" value="BTB"/>
    <property type="match status" value="1"/>
</dbReference>
<evidence type="ECO:0000259" key="3">
    <source>
        <dbReference type="PROSITE" id="PS50097"/>
    </source>
</evidence>
<dbReference type="PROSITE" id="PS50188">
    <property type="entry name" value="B302_SPRY"/>
    <property type="match status" value="1"/>
</dbReference>
<dbReference type="Proteomes" id="UP000887572">
    <property type="component" value="Unplaced"/>
</dbReference>